<dbReference type="AlphaFoldDB" id="A0A562U4X6"/>
<evidence type="ECO:0000313" key="2">
    <source>
        <dbReference type="Proteomes" id="UP000317010"/>
    </source>
</evidence>
<gene>
    <name evidence="1" type="ORF">JN11_02088</name>
</gene>
<sequence>MLDDEFAIAYLKAVEKKHKDYFKSSKLGIMNCVVIKGKSLVSVHVINKDLPFEIRHDIEMMFWVE</sequence>
<comment type="caution">
    <text evidence="1">The sequence shown here is derived from an EMBL/GenBank/DDBJ whole genome shotgun (WGS) entry which is preliminary data.</text>
</comment>
<dbReference type="OrthoDB" id="9932244at2"/>
<proteinExistence type="predicted"/>
<dbReference type="Proteomes" id="UP000317010">
    <property type="component" value="Unassembled WGS sequence"/>
</dbReference>
<organism evidence="1 2">
    <name type="scientific">Mucilaginibacter frigoritolerans</name>
    <dbReference type="NCBI Taxonomy" id="652788"/>
    <lineage>
        <taxon>Bacteria</taxon>
        <taxon>Pseudomonadati</taxon>
        <taxon>Bacteroidota</taxon>
        <taxon>Sphingobacteriia</taxon>
        <taxon>Sphingobacteriales</taxon>
        <taxon>Sphingobacteriaceae</taxon>
        <taxon>Mucilaginibacter</taxon>
    </lineage>
</organism>
<keyword evidence="2" id="KW-1185">Reference proteome</keyword>
<evidence type="ECO:0000313" key="1">
    <source>
        <dbReference type="EMBL" id="TWJ00828.1"/>
    </source>
</evidence>
<dbReference type="RefSeq" id="WP_144912247.1">
    <property type="nucleotide sequence ID" value="NZ_VLLI01000005.1"/>
</dbReference>
<reference evidence="1 2" key="1">
    <citation type="submission" date="2019-07" db="EMBL/GenBank/DDBJ databases">
        <title>Genomic Encyclopedia of Archaeal and Bacterial Type Strains, Phase II (KMG-II): from individual species to whole genera.</title>
        <authorList>
            <person name="Goeker M."/>
        </authorList>
    </citation>
    <scope>NUCLEOTIDE SEQUENCE [LARGE SCALE GENOMIC DNA]</scope>
    <source>
        <strain evidence="1 2">ATCC BAA-1854</strain>
    </source>
</reference>
<dbReference type="EMBL" id="VLLI01000005">
    <property type="protein sequence ID" value="TWJ00828.1"/>
    <property type="molecule type" value="Genomic_DNA"/>
</dbReference>
<accession>A0A562U4X6</accession>
<protein>
    <submittedName>
        <fullName evidence="1">Uncharacterized protein</fullName>
    </submittedName>
</protein>
<name>A0A562U4X6_9SPHI</name>